<keyword evidence="6" id="KW-1185">Reference proteome</keyword>
<gene>
    <name evidence="5" type="ORF">EV694_1527</name>
</gene>
<dbReference type="OrthoDB" id="9802264at2"/>
<dbReference type="NCBIfam" id="NF008809">
    <property type="entry name" value="PRK11831.1"/>
    <property type="match status" value="1"/>
</dbReference>
<accession>A0A4R1FVQ4</accession>
<dbReference type="CDD" id="cd03261">
    <property type="entry name" value="ABC_Org_Solvent_Resistant"/>
    <property type="match status" value="1"/>
</dbReference>
<protein>
    <submittedName>
        <fullName evidence="5">Phospholipid/cholesterol/gamma-HCH transport system ATP-binding protein</fullName>
    </submittedName>
</protein>
<comment type="caution">
    <text evidence="5">The sequence shown here is derived from an EMBL/GenBank/DDBJ whole genome shotgun (WGS) entry which is preliminary data.</text>
</comment>
<evidence type="ECO:0000313" key="6">
    <source>
        <dbReference type="Proteomes" id="UP000294702"/>
    </source>
</evidence>
<proteinExistence type="predicted"/>
<organism evidence="5 6">
    <name type="scientific">Volucribacter psittacicida</name>
    <dbReference type="NCBI Taxonomy" id="203482"/>
    <lineage>
        <taxon>Bacteria</taxon>
        <taxon>Pseudomonadati</taxon>
        <taxon>Pseudomonadota</taxon>
        <taxon>Gammaproteobacteria</taxon>
        <taxon>Pasteurellales</taxon>
        <taxon>Pasteurellaceae</taxon>
        <taxon>Volucribacter</taxon>
    </lineage>
</organism>
<sequence>MEIKQASENLIEIKNLTFKRGERTIYQNLNLNVPKGKITAIMGPSGIGKTTLLKLIGGQLSPQEGQILFDGIDICQLSNQALYGLRKRMGMLFQSGALFTDISTFDNVAFPLREHTQLPEFLIRKIVLMKLQAVGLRGARDLMPAELSGGMARRVALARAIALDPDLMMFDEPFTGQDPISMGVIVSLIKRLNQALQLTSIVVSHDVNEVLSIADYAYIVANKRVIAEGTAQQLRQSQDPQVLQFLRGEADGPVQFNYPAPDYIEELFV</sequence>
<dbReference type="PROSITE" id="PS00211">
    <property type="entry name" value="ABC_TRANSPORTER_1"/>
    <property type="match status" value="1"/>
</dbReference>
<dbReference type="InterPro" id="IPR017871">
    <property type="entry name" value="ABC_transporter-like_CS"/>
</dbReference>
<evidence type="ECO:0000256" key="3">
    <source>
        <dbReference type="ARBA" id="ARBA00022840"/>
    </source>
</evidence>
<dbReference type="Gene3D" id="3.40.50.300">
    <property type="entry name" value="P-loop containing nucleotide triphosphate hydrolases"/>
    <property type="match status" value="1"/>
</dbReference>
<dbReference type="PANTHER" id="PTHR43023:SF6">
    <property type="entry name" value="INTERMEMBRANE PHOSPHOLIPID TRANSPORT SYSTEM ATP-BINDING PROTEIN MLAF"/>
    <property type="match status" value="1"/>
</dbReference>
<keyword evidence="1" id="KW-0813">Transport</keyword>
<name>A0A4R1FVQ4_9PAST</name>
<dbReference type="AlphaFoldDB" id="A0A4R1FVQ4"/>
<dbReference type="GO" id="GO:0005524">
    <property type="term" value="F:ATP binding"/>
    <property type="evidence" value="ECO:0007669"/>
    <property type="project" value="UniProtKB-KW"/>
</dbReference>
<dbReference type="PANTHER" id="PTHR43023">
    <property type="entry name" value="PROTEIN TRIGALACTOSYLDIACYLGLYCEROL 3, CHLOROPLASTIC"/>
    <property type="match status" value="1"/>
</dbReference>
<evidence type="ECO:0000256" key="2">
    <source>
        <dbReference type="ARBA" id="ARBA00022741"/>
    </source>
</evidence>
<dbReference type="Pfam" id="PF00005">
    <property type="entry name" value="ABC_tran"/>
    <property type="match status" value="1"/>
</dbReference>
<keyword evidence="2" id="KW-0547">Nucleotide-binding</keyword>
<dbReference type="RefSeq" id="WP_132691106.1">
    <property type="nucleotide sequence ID" value="NZ_SMFT01000003.1"/>
</dbReference>
<evidence type="ECO:0000256" key="1">
    <source>
        <dbReference type="ARBA" id="ARBA00022448"/>
    </source>
</evidence>
<dbReference type="Proteomes" id="UP000294702">
    <property type="component" value="Unassembled WGS sequence"/>
</dbReference>
<reference evidence="5 6" key="1">
    <citation type="submission" date="2019-03" db="EMBL/GenBank/DDBJ databases">
        <title>Genomic Encyclopedia of Type Strains, Phase IV (KMG-IV): sequencing the most valuable type-strain genomes for metagenomic binning, comparative biology and taxonomic classification.</title>
        <authorList>
            <person name="Goeker M."/>
        </authorList>
    </citation>
    <scope>NUCLEOTIDE SEQUENCE [LARGE SCALE GENOMIC DNA]</scope>
    <source>
        <strain evidence="5 6">DSM 15534</strain>
    </source>
</reference>
<dbReference type="SMART" id="SM00382">
    <property type="entry name" value="AAA"/>
    <property type="match status" value="1"/>
</dbReference>
<dbReference type="SUPFAM" id="SSF52540">
    <property type="entry name" value="P-loop containing nucleoside triphosphate hydrolases"/>
    <property type="match status" value="1"/>
</dbReference>
<keyword evidence="3 5" id="KW-0067">ATP-binding</keyword>
<dbReference type="InterPro" id="IPR003439">
    <property type="entry name" value="ABC_transporter-like_ATP-bd"/>
</dbReference>
<feature type="domain" description="ABC transporter" evidence="4">
    <location>
        <begin position="11"/>
        <end position="247"/>
    </location>
</feature>
<dbReference type="EMBL" id="SMFT01000003">
    <property type="protein sequence ID" value="TCJ97934.1"/>
    <property type="molecule type" value="Genomic_DNA"/>
</dbReference>
<dbReference type="GO" id="GO:0016887">
    <property type="term" value="F:ATP hydrolysis activity"/>
    <property type="evidence" value="ECO:0007669"/>
    <property type="project" value="InterPro"/>
</dbReference>
<dbReference type="InterPro" id="IPR027417">
    <property type="entry name" value="P-loop_NTPase"/>
</dbReference>
<dbReference type="PROSITE" id="PS50893">
    <property type="entry name" value="ABC_TRANSPORTER_2"/>
    <property type="match status" value="1"/>
</dbReference>
<evidence type="ECO:0000259" key="4">
    <source>
        <dbReference type="PROSITE" id="PS50893"/>
    </source>
</evidence>
<dbReference type="InterPro" id="IPR003593">
    <property type="entry name" value="AAA+_ATPase"/>
</dbReference>
<evidence type="ECO:0000313" key="5">
    <source>
        <dbReference type="EMBL" id="TCJ97934.1"/>
    </source>
</evidence>